<dbReference type="Proteomes" id="UP001362999">
    <property type="component" value="Unassembled WGS sequence"/>
</dbReference>
<gene>
    <name evidence="2" type="ORF">R3P38DRAFT_3195939</name>
</gene>
<dbReference type="AlphaFoldDB" id="A0AAW0BCG2"/>
<evidence type="ECO:0000313" key="2">
    <source>
        <dbReference type="EMBL" id="KAK7022544.1"/>
    </source>
</evidence>
<evidence type="ECO:0000313" key="3">
    <source>
        <dbReference type="Proteomes" id="UP001362999"/>
    </source>
</evidence>
<comment type="caution">
    <text evidence="2">The sequence shown here is derived from an EMBL/GenBank/DDBJ whole genome shotgun (WGS) entry which is preliminary data.</text>
</comment>
<feature type="region of interest" description="Disordered" evidence="1">
    <location>
        <begin position="79"/>
        <end position="126"/>
    </location>
</feature>
<reference evidence="2 3" key="1">
    <citation type="journal article" date="2024" name="J Genomics">
        <title>Draft genome sequencing and assembly of Favolaschia claudopus CIRM-BRFM 2984 isolated from oak limbs.</title>
        <authorList>
            <person name="Navarro D."/>
            <person name="Drula E."/>
            <person name="Chaduli D."/>
            <person name="Cazenave R."/>
            <person name="Ahrendt S."/>
            <person name="Wang J."/>
            <person name="Lipzen A."/>
            <person name="Daum C."/>
            <person name="Barry K."/>
            <person name="Grigoriev I.V."/>
            <person name="Favel A."/>
            <person name="Rosso M.N."/>
            <person name="Martin F."/>
        </authorList>
    </citation>
    <scope>NUCLEOTIDE SEQUENCE [LARGE SCALE GENOMIC DNA]</scope>
    <source>
        <strain evidence="2 3">CIRM-BRFM 2984</strain>
    </source>
</reference>
<protein>
    <submittedName>
        <fullName evidence="2">Uncharacterized protein</fullName>
    </submittedName>
</protein>
<sequence>MSGRITHEDRALKQEALLFSRDDSHPISMKLVSWLSVHAAPSKPGLKSHKQKFAELRARVAARKARLDRLVELRRRALESSAHKWPPSRSHPHHHENIEGVAQEQRERELRKKLEDEKKRAVQAARMKDLEDRWAAGAERRKRFVVLL</sequence>
<dbReference type="EMBL" id="JAWWNJ010000037">
    <property type="protein sequence ID" value="KAK7022544.1"/>
    <property type="molecule type" value="Genomic_DNA"/>
</dbReference>
<feature type="compositionally biased region" description="Basic and acidic residues" evidence="1">
    <location>
        <begin position="104"/>
        <end position="126"/>
    </location>
</feature>
<keyword evidence="3" id="KW-1185">Reference proteome</keyword>
<proteinExistence type="predicted"/>
<name>A0AAW0BCG2_9AGAR</name>
<organism evidence="2 3">
    <name type="scientific">Favolaschia claudopus</name>
    <dbReference type="NCBI Taxonomy" id="2862362"/>
    <lineage>
        <taxon>Eukaryota</taxon>
        <taxon>Fungi</taxon>
        <taxon>Dikarya</taxon>
        <taxon>Basidiomycota</taxon>
        <taxon>Agaricomycotina</taxon>
        <taxon>Agaricomycetes</taxon>
        <taxon>Agaricomycetidae</taxon>
        <taxon>Agaricales</taxon>
        <taxon>Marasmiineae</taxon>
        <taxon>Mycenaceae</taxon>
        <taxon>Favolaschia</taxon>
    </lineage>
</organism>
<evidence type="ECO:0000256" key="1">
    <source>
        <dbReference type="SAM" id="MobiDB-lite"/>
    </source>
</evidence>
<accession>A0AAW0BCG2</accession>